<keyword evidence="3" id="KW-1185">Reference proteome</keyword>
<dbReference type="InterPro" id="IPR008271">
    <property type="entry name" value="Ser/Thr_kinase_AS"/>
</dbReference>
<sequence length="85" mass="9181">MWQRYRFLCCGCGTNPAAANERERDDDVKVVHGDVKASNVLLDAAMSAKLCDFGGSGSLILTIYAGQVNMMRADGEHINEITGCV</sequence>
<dbReference type="SUPFAM" id="SSF56112">
    <property type="entry name" value="Protein kinase-like (PK-like)"/>
    <property type="match status" value="1"/>
</dbReference>
<dbReference type="InterPro" id="IPR011009">
    <property type="entry name" value="Kinase-like_dom_sf"/>
</dbReference>
<dbReference type="GO" id="GO:0004672">
    <property type="term" value="F:protein kinase activity"/>
    <property type="evidence" value="ECO:0007669"/>
    <property type="project" value="InterPro"/>
</dbReference>
<name>A0A6G1CX02_9ORYZ</name>
<dbReference type="EMBL" id="SPHZ02000008">
    <property type="protein sequence ID" value="KAF0904454.1"/>
    <property type="molecule type" value="Genomic_DNA"/>
</dbReference>
<organism evidence="2 3">
    <name type="scientific">Oryza meyeriana var. granulata</name>
    <dbReference type="NCBI Taxonomy" id="110450"/>
    <lineage>
        <taxon>Eukaryota</taxon>
        <taxon>Viridiplantae</taxon>
        <taxon>Streptophyta</taxon>
        <taxon>Embryophyta</taxon>
        <taxon>Tracheophyta</taxon>
        <taxon>Spermatophyta</taxon>
        <taxon>Magnoliopsida</taxon>
        <taxon>Liliopsida</taxon>
        <taxon>Poales</taxon>
        <taxon>Poaceae</taxon>
        <taxon>BOP clade</taxon>
        <taxon>Oryzoideae</taxon>
        <taxon>Oryzeae</taxon>
        <taxon>Oryzinae</taxon>
        <taxon>Oryza</taxon>
        <taxon>Oryza meyeriana</taxon>
    </lineage>
</organism>
<evidence type="ECO:0000259" key="1">
    <source>
        <dbReference type="PROSITE" id="PS50011"/>
    </source>
</evidence>
<dbReference type="PROSITE" id="PS00108">
    <property type="entry name" value="PROTEIN_KINASE_ST"/>
    <property type="match status" value="1"/>
</dbReference>
<evidence type="ECO:0000313" key="2">
    <source>
        <dbReference type="EMBL" id="KAF0904454.1"/>
    </source>
</evidence>
<reference evidence="2 3" key="1">
    <citation type="submission" date="2019-11" db="EMBL/GenBank/DDBJ databases">
        <title>Whole genome sequence of Oryza granulata.</title>
        <authorList>
            <person name="Li W."/>
        </authorList>
    </citation>
    <scope>NUCLEOTIDE SEQUENCE [LARGE SCALE GENOMIC DNA]</scope>
    <source>
        <strain evidence="3">cv. Menghai</strain>
        <tissue evidence="2">Leaf</tissue>
    </source>
</reference>
<feature type="domain" description="Protein kinase" evidence="1">
    <location>
        <begin position="1"/>
        <end position="85"/>
    </location>
</feature>
<accession>A0A6G1CX02</accession>
<comment type="caution">
    <text evidence="2">The sequence shown here is derived from an EMBL/GenBank/DDBJ whole genome shotgun (WGS) entry which is preliminary data.</text>
</comment>
<dbReference type="Gene3D" id="1.10.510.10">
    <property type="entry name" value="Transferase(Phosphotransferase) domain 1"/>
    <property type="match status" value="1"/>
</dbReference>
<dbReference type="Proteomes" id="UP000479710">
    <property type="component" value="Unassembled WGS sequence"/>
</dbReference>
<dbReference type="PROSITE" id="PS50011">
    <property type="entry name" value="PROTEIN_KINASE_DOM"/>
    <property type="match status" value="1"/>
</dbReference>
<dbReference type="AlphaFoldDB" id="A0A6G1CX02"/>
<evidence type="ECO:0000313" key="3">
    <source>
        <dbReference type="Proteomes" id="UP000479710"/>
    </source>
</evidence>
<dbReference type="InterPro" id="IPR000719">
    <property type="entry name" value="Prot_kinase_dom"/>
</dbReference>
<proteinExistence type="predicted"/>
<gene>
    <name evidence="2" type="ORF">E2562_034564</name>
</gene>
<dbReference type="GO" id="GO:0005524">
    <property type="term" value="F:ATP binding"/>
    <property type="evidence" value="ECO:0007669"/>
    <property type="project" value="InterPro"/>
</dbReference>
<protein>
    <recommendedName>
        <fullName evidence="1">Protein kinase domain-containing protein</fullName>
    </recommendedName>
</protein>